<dbReference type="InterPro" id="IPR041802">
    <property type="entry name" value="MPP_YfcE"/>
</dbReference>
<dbReference type="CDD" id="cd00841">
    <property type="entry name" value="MPP_YfcE"/>
    <property type="match status" value="1"/>
</dbReference>
<accession>A0A0A7FUR9</accession>
<sequence length="158" mass="17766">MLIAVVSDTHRIDRYIDVVKKKIANADILIHLGDNVDDVEKLSDGFNGEVYAVLGNCDYSSEYPTERVIDINRVKIFATHGHNYSVKYGLNNMYYKTKEVGADIGLFGHTHQELIIRENGILLMNPGSPSLPRGRGRSIGFITINDEKEVEARLECIE</sequence>
<dbReference type="EMBL" id="CP006905">
    <property type="protein sequence ID" value="AIY83337.1"/>
    <property type="molecule type" value="Genomic_DNA"/>
</dbReference>
<organism evidence="4 5">
    <name type="scientific">Clostridium baratii str. Sullivan</name>
    <dbReference type="NCBI Taxonomy" id="1415775"/>
    <lineage>
        <taxon>Bacteria</taxon>
        <taxon>Bacillati</taxon>
        <taxon>Bacillota</taxon>
        <taxon>Clostridia</taxon>
        <taxon>Eubacteriales</taxon>
        <taxon>Clostridiaceae</taxon>
        <taxon>Clostridium</taxon>
    </lineage>
</organism>
<dbReference type="STRING" id="1561.NPD11_1481"/>
<dbReference type="eggNOG" id="COG0622">
    <property type="taxonomic scope" value="Bacteria"/>
</dbReference>
<proteinExistence type="inferred from homology"/>
<dbReference type="InterPro" id="IPR029052">
    <property type="entry name" value="Metallo-depent_PP-like"/>
</dbReference>
<dbReference type="Gene3D" id="3.60.21.10">
    <property type="match status" value="1"/>
</dbReference>
<dbReference type="RefSeq" id="WP_039313248.1">
    <property type="nucleotide sequence ID" value="NZ_CP006905.1"/>
</dbReference>
<dbReference type="Proteomes" id="UP000030635">
    <property type="component" value="Chromosome"/>
</dbReference>
<reference evidence="4 5" key="1">
    <citation type="journal article" date="2015" name="Infect. Genet. Evol.">
        <title>Genomic sequences of six botulinum neurotoxin-producing strains representing three clostridial species illustrate the mobility and diversity of botulinum neurotoxin genes.</title>
        <authorList>
            <person name="Smith T.J."/>
            <person name="Hill K.K."/>
            <person name="Xie G."/>
            <person name="Foley B.T."/>
            <person name="Williamson C.H."/>
            <person name="Foster J.T."/>
            <person name="Johnson S.L."/>
            <person name="Chertkov O."/>
            <person name="Teshima H."/>
            <person name="Gibbons H.S."/>
            <person name="Johnsky L.A."/>
            <person name="Karavis M.A."/>
            <person name="Smith L.A."/>
        </authorList>
    </citation>
    <scope>NUCLEOTIDE SEQUENCE [LARGE SCALE GENOMIC DNA]</scope>
    <source>
        <strain evidence="4">Sullivan</strain>
    </source>
</reference>
<evidence type="ECO:0000256" key="1">
    <source>
        <dbReference type="ARBA" id="ARBA00008950"/>
    </source>
</evidence>
<dbReference type="HOGENOM" id="CLU_063749_2_1_9"/>
<dbReference type="PANTHER" id="PTHR11124">
    <property type="entry name" value="VACUOLAR SORTING PROTEIN VPS29"/>
    <property type="match status" value="1"/>
</dbReference>
<dbReference type="KEGG" id="cbv:U729_1517"/>
<comment type="cofactor">
    <cofactor evidence="2">
        <name>a divalent metal cation</name>
        <dbReference type="ChEBI" id="CHEBI:60240"/>
    </cofactor>
</comment>
<dbReference type="InterPro" id="IPR000979">
    <property type="entry name" value="Phosphodiesterase_MJ0936/Vps29"/>
</dbReference>
<evidence type="ECO:0000259" key="3">
    <source>
        <dbReference type="Pfam" id="PF12850"/>
    </source>
</evidence>
<protein>
    <recommendedName>
        <fullName evidence="2">Phosphoesterase</fullName>
        <ecNumber evidence="2">3.1.4.-</ecNumber>
    </recommendedName>
</protein>
<dbReference type="GO" id="GO:0046872">
    <property type="term" value="F:metal ion binding"/>
    <property type="evidence" value="ECO:0007669"/>
    <property type="project" value="UniProtKB-KW"/>
</dbReference>
<dbReference type="InterPro" id="IPR024654">
    <property type="entry name" value="Calcineurin-like_PHP_lpxH"/>
</dbReference>
<keyword evidence="2" id="KW-0479">Metal-binding</keyword>
<dbReference type="OrthoDB" id="9800565at2"/>
<dbReference type="AlphaFoldDB" id="A0A0A7FUR9"/>
<dbReference type="NCBIfam" id="TIGR00040">
    <property type="entry name" value="yfcE"/>
    <property type="match status" value="1"/>
</dbReference>
<dbReference type="Pfam" id="PF12850">
    <property type="entry name" value="Metallophos_2"/>
    <property type="match status" value="1"/>
</dbReference>
<gene>
    <name evidence="4" type="ORF">U729_1517</name>
</gene>
<evidence type="ECO:0000313" key="5">
    <source>
        <dbReference type="Proteomes" id="UP000030635"/>
    </source>
</evidence>
<evidence type="ECO:0000256" key="2">
    <source>
        <dbReference type="RuleBase" id="RU362039"/>
    </source>
</evidence>
<feature type="domain" description="Calcineurin-like phosphoesterase" evidence="3">
    <location>
        <begin position="1"/>
        <end position="145"/>
    </location>
</feature>
<dbReference type="GO" id="GO:0016787">
    <property type="term" value="F:hydrolase activity"/>
    <property type="evidence" value="ECO:0007669"/>
    <property type="project" value="UniProtKB-UniRule"/>
</dbReference>
<dbReference type="EC" id="3.1.4.-" evidence="2"/>
<dbReference type="SUPFAM" id="SSF56300">
    <property type="entry name" value="Metallo-dependent phosphatases"/>
    <property type="match status" value="1"/>
</dbReference>
<keyword evidence="5" id="KW-1185">Reference proteome</keyword>
<comment type="similarity">
    <text evidence="1 2">Belongs to the metallophosphoesterase superfamily. YfcE family.</text>
</comment>
<name>A0A0A7FUR9_9CLOT</name>
<evidence type="ECO:0000313" key="4">
    <source>
        <dbReference type="EMBL" id="AIY83337.1"/>
    </source>
</evidence>